<keyword evidence="3" id="KW-1185">Reference proteome</keyword>
<feature type="compositionally biased region" description="Acidic residues" evidence="1">
    <location>
        <begin position="51"/>
        <end position="64"/>
    </location>
</feature>
<feature type="region of interest" description="Disordered" evidence="1">
    <location>
        <begin position="1"/>
        <end position="120"/>
    </location>
</feature>
<dbReference type="AlphaFoldDB" id="L9ZTF1"/>
<comment type="caution">
    <text evidence="2">The sequence shown here is derived from an EMBL/GenBank/DDBJ whole genome shotgun (WGS) entry which is preliminary data.</text>
</comment>
<accession>L9ZTF1</accession>
<dbReference type="OrthoDB" id="193769at2157"/>
<dbReference type="PATRIC" id="fig|1230458.4.peg.2938"/>
<evidence type="ECO:0000256" key="1">
    <source>
        <dbReference type="SAM" id="MobiDB-lite"/>
    </source>
</evidence>
<name>L9ZTF1_9EURY</name>
<organism evidence="2 3">
    <name type="scientific">Natrialba taiwanensis DSM 12281</name>
    <dbReference type="NCBI Taxonomy" id="1230458"/>
    <lineage>
        <taxon>Archaea</taxon>
        <taxon>Methanobacteriati</taxon>
        <taxon>Methanobacteriota</taxon>
        <taxon>Stenosarchaea group</taxon>
        <taxon>Halobacteria</taxon>
        <taxon>Halobacteriales</taxon>
        <taxon>Natrialbaceae</taxon>
        <taxon>Natrialba</taxon>
    </lineage>
</organism>
<sequence length="120" mass="12398">MFDCVTDDDAARNATSDGTGRTVETSTAGTDTGETDDAESLGSEVSMTDPDNADPDNADPDNTDPGDTTDGPETPFPRCPRCNTPIVQRTMIGPGEAIAGPCGCRVAPRVGTRSQSDSDD</sequence>
<evidence type="ECO:0000313" key="2">
    <source>
        <dbReference type="EMBL" id="ELY88822.1"/>
    </source>
</evidence>
<feature type="compositionally biased region" description="Polar residues" evidence="1">
    <location>
        <begin position="13"/>
        <end position="23"/>
    </location>
</feature>
<gene>
    <name evidence="2" type="ORF">C484_14543</name>
</gene>
<dbReference type="Proteomes" id="UP000011648">
    <property type="component" value="Unassembled WGS sequence"/>
</dbReference>
<evidence type="ECO:0008006" key="4">
    <source>
        <dbReference type="Google" id="ProtNLM"/>
    </source>
</evidence>
<evidence type="ECO:0000313" key="3">
    <source>
        <dbReference type="Proteomes" id="UP000011648"/>
    </source>
</evidence>
<dbReference type="EMBL" id="AOIL01000050">
    <property type="protein sequence ID" value="ELY88822.1"/>
    <property type="molecule type" value="Genomic_DNA"/>
</dbReference>
<proteinExistence type="predicted"/>
<reference evidence="2 3" key="1">
    <citation type="journal article" date="2014" name="PLoS Genet.">
        <title>Phylogenetically driven sequencing of extremely halophilic archaea reveals strategies for static and dynamic osmo-response.</title>
        <authorList>
            <person name="Becker E.A."/>
            <person name="Seitzer P.M."/>
            <person name="Tritt A."/>
            <person name="Larsen D."/>
            <person name="Krusor M."/>
            <person name="Yao A.I."/>
            <person name="Wu D."/>
            <person name="Madern D."/>
            <person name="Eisen J.A."/>
            <person name="Darling A.E."/>
            <person name="Facciotti M.T."/>
        </authorList>
    </citation>
    <scope>NUCLEOTIDE SEQUENCE [LARGE SCALE GENOMIC DNA]</scope>
    <source>
        <strain evidence="2 3">DSM 12281</strain>
    </source>
</reference>
<protein>
    <recommendedName>
        <fullName evidence="4">Small CPxCG-related zinc finger protein</fullName>
    </recommendedName>
</protein>